<dbReference type="Gene3D" id="1.10.3470.10">
    <property type="entry name" value="ABC transporter involved in vitamin B12 uptake, BtuC"/>
    <property type="match status" value="1"/>
</dbReference>
<dbReference type="Pfam" id="PF00950">
    <property type="entry name" value="ABC-3"/>
    <property type="match status" value="1"/>
</dbReference>
<feature type="transmembrane region" description="Helical" evidence="6">
    <location>
        <begin position="220"/>
        <end position="237"/>
    </location>
</feature>
<dbReference type="EMBL" id="VSSQ01011563">
    <property type="protein sequence ID" value="MPM47155.1"/>
    <property type="molecule type" value="Genomic_DNA"/>
</dbReference>
<protein>
    <submittedName>
        <fullName evidence="7">Manganese transport system membrane protein MntB</fullName>
    </submittedName>
</protein>
<dbReference type="InterPro" id="IPR001626">
    <property type="entry name" value="ABC_TroCD"/>
</dbReference>
<dbReference type="GO" id="GO:0043190">
    <property type="term" value="C:ATP-binding cassette (ABC) transporter complex"/>
    <property type="evidence" value="ECO:0007669"/>
    <property type="project" value="InterPro"/>
</dbReference>
<feature type="transmembrane region" description="Helical" evidence="6">
    <location>
        <begin position="133"/>
        <end position="151"/>
    </location>
</feature>
<reference evidence="7" key="1">
    <citation type="submission" date="2019-08" db="EMBL/GenBank/DDBJ databases">
        <authorList>
            <person name="Kucharzyk K."/>
            <person name="Murdoch R.W."/>
            <person name="Higgins S."/>
            <person name="Loffler F."/>
        </authorList>
    </citation>
    <scope>NUCLEOTIDE SEQUENCE</scope>
</reference>
<comment type="similarity">
    <text evidence="2">Belongs to the ABC-3 integral membrane protein family.</text>
</comment>
<dbReference type="AlphaFoldDB" id="A0A645A1T9"/>
<proteinExistence type="inferred from homology"/>
<comment type="caution">
    <text evidence="7">The sequence shown here is derived from an EMBL/GenBank/DDBJ whole genome shotgun (WGS) entry which is preliminary data.</text>
</comment>
<accession>A0A645A1T9</accession>
<feature type="transmembrane region" description="Helical" evidence="6">
    <location>
        <begin position="243"/>
        <end position="263"/>
    </location>
</feature>
<evidence type="ECO:0000256" key="2">
    <source>
        <dbReference type="ARBA" id="ARBA00008034"/>
    </source>
</evidence>
<dbReference type="SUPFAM" id="SSF81345">
    <property type="entry name" value="ABC transporter involved in vitamin B12 uptake, BtuC"/>
    <property type="match status" value="1"/>
</dbReference>
<name>A0A645A1T9_9ZZZZ</name>
<evidence type="ECO:0000256" key="4">
    <source>
        <dbReference type="ARBA" id="ARBA00022989"/>
    </source>
</evidence>
<gene>
    <name evidence="7" type="primary">mntB_12</name>
    <name evidence="7" type="ORF">SDC9_93863</name>
</gene>
<evidence type="ECO:0000256" key="6">
    <source>
        <dbReference type="SAM" id="Phobius"/>
    </source>
</evidence>
<keyword evidence="4 6" id="KW-1133">Transmembrane helix</keyword>
<dbReference type="GO" id="GO:0010043">
    <property type="term" value="P:response to zinc ion"/>
    <property type="evidence" value="ECO:0007669"/>
    <property type="project" value="TreeGrafter"/>
</dbReference>
<evidence type="ECO:0000313" key="7">
    <source>
        <dbReference type="EMBL" id="MPM47155.1"/>
    </source>
</evidence>
<keyword evidence="5 6" id="KW-0472">Membrane</keyword>
<evidence type="ECO:0000256" key="3">
    <source>
        <dbReference type="ARBA" id="ARBA00022692"/>
    </source>
</evidence>
<dbReference type="InterPro" id="IPR037294">
    <property type="entry name" value="ABC_BtuC-like"/>
</dbReference>
<feature type="transmembrane region" description="Helical" evidence="6">
    <location>
        <begin position="163"/>
        <end position="186"/>
    </location>
</feature>
<keyword evidence="3 6" id="KW-0812">Transmembrane</keyword>
<feature type="transmembrane region" description="Helical" evidence="6">
    <location>
        <begin position="12"/>
        <end position="33"/>
    </location>
</feature>
<comment type="subcellular location">
    <subcellularLocation>
        <location evidence="1">Membrane</location>
        <topology evidence="1">Multi-pass membrane protein</topology>
    </subcellularLocation>
</comment>
<feature type="transmembrane region" description="Helical" evidence="6">
    <location>
        <begin position="53"/>
        <end position="78"/>
    </location>
</feature>
<evidence type="ECO:0000256" key="1">
    <source>
        <dbReference type="ARBA" id="ARBA00004141"/>
    </source>
</evidence>
<feature type="transmembrane region" description="Helical" evidence="6">
    <location>
        <begin position="90"/>
        <end position="113"/>
    </location>
</feature>
<feature type="transmembrane region" description="Helical" evidence="6">
    <location>
        <begin position="192"/>
        <end position="213"/>
    </location>
</feature>
<sequence>MIEALLNYQFLRNALFSGLLASVVCGVIGVIVIEKKLVMMSGGIAHTAYGGVGLGYLLGIEPIIGAFLFAVLAAVGIGTIKRKGGSGTDVVIGLFWSLGMALGILFIAMMPGYPPDLSSYLFGSILSVTKSNLRLIAALTVVVTFLVVCLYNDWKAYLFDEEFAAIIGVKTAFLEYLLLILVAMTVVVMIRVVGIILVLALLTAPAATAGLLTASLRRRMVYSVLFGAVYCIIGLWLSYTFNIASGAAIVLFSVAGYFLTYAAHTFTHRRRAHPAEGGVQNKA</sequence>
<dbReference type="GO" id="GO:0055085">
    <property type="term" value="P:transmembrane transport"/>
    <property type="evidence" value="ECO:0007669"/>
    <property type="project" value="InterPro"/>
</dbReference>
<dbReference type="PANTHER" id="PTHR30477:SF18">
    <property type="entry name" value="METAL TRANSPORT SYSTEM MEMBRANE PROTEIN CT_417-RELATED"/>
    <property type="match status" value="1"/>
</dbReference>
<dbReference type="PANTHER" id="PTHR30477">
    <property type="entry name" value="ABC-TRANSPORTER METAL-BINDING PROTEIN"/>
    <property type="match status" value="1"/>
</dbReference>
<organism evidence="7">
    <name type="scientific">bioreactor metagenome</name>
    <dbReference type="NCBI Taxonomy" id="1076179"/>
    <lineage>
        <taxon>unclassified sequences</taxon>
        <taxon>metagenomes</taxon>
        <taxon>ecological metagenomes</taxon>
    </lineage>
</organism>
<evidence type="ECO:0000256" key="5">
    <source>
        <dbReference type="ARBA" id="ARBA00023136"/>
    </source>
</evidence>